<dbReference type="Gene3D" id="3.30.160.60">
    <property type="entry name" value="Classic Zinc Finger"/>
    <property type="match status" value="1"/>
</dbReference>
<dbReference type="SMART" id="SM00355">
    <property type="entry name" value="ZnF_C2H2"/>
    <property type="match status" value="3"/>
</dbReference>
<feature type="domain" description="C2H2-type" evidence="9">
    <location>
        <begin position="241"/>
        <end position="268"/>
    </location>
</feature>
<dbReference type="PROSITE" id="PS50157">
    <property type="entry name" value="ZINC_FINGER_C2H2_2"/>
    <property type="match status" value="2"/>
</dbReference>
<keyword evidence="10" id="KW-1185">Reference proteome</keyword>
<sequence>MLHSSADLSPLPMERAPSEENDSLPSTEHDEDCGDDGRKQSRKSLNPKRLTSMRDELTSSAIEVGVVKPKFEGFNASADSDHNTARILGGLPSNSMQATAFSTGNPIDESRYCCPSEIPEMQVRVRHMEQNVNTLFLLLRNLLHANNPVPRVPAPVVDKRPPVASSKFYRIGEAPREGNRALKRLFVDDLEEDGGSGATSTKREYHIADAEDASELSNMDMKKTDSQKSASQKLPKLKQDWPCSHCEAIFEFRGYLSNHLKKHARDPPGGLQLQCDFCAITLRSEAARQQHMRTAHGVAKLLCPQCGQSFERKKRLTKHLIARHGIDIAHQSNDHDDNDGDEDDDQLNEMETSLLGNMFDSSEVKRENAGQHANLRRKESDGSQGGDPRVDMDSMTLRHPVTGDELSESEVALHLARALLLLKSKTVTKQTFRMLGPDWIQIVDDADSEVALHLARALLLLKSKTVTKQTFRMLGPDWIQIVDDADIVQSIDTLAEAGLLIPKEGADTSAAKKGAIYVKIGPDKVEEDALQDFGISLEAYALTF</sequence>
<feature type="compositionally biased region" description="Acidic residues" evidence="8">
    <location>
        <begin position="336"/>
        <end position="346"/>
    </location>
</feature>
<feature type="domain" description="C2H2-type" evidence="9">
    <location>
        <begin position="301"/>
        <end position="324"/>
    </location>
</feature>
<evidence type="ECO:0000256" key="5">
    <source>
        <dbReference type="ARBA" id="ARBA00022833"/>
    </source>
</evidence>
<evidence type="ECO:0000256" key="3">
    <source>
        <dbReference type="ARBA" id="ARBA00022737"/>
    </source>
</evidence>
<evidence type="ECO:0000256" key="7">
    <source>
        <dbReference type="PROSITE-ProRule" id="PRU00042"/>
    </source>
</evidence>
<dbReference type="PROSITE" id="PS00028">
    <property type="entry name" value="ZINC_FINGER_C2H2_1"/>
    <property type="match status" value="2"/>
</dbReference>
<proteinExistence type="predicted"/>
<dbReference type="PANTHER" id="PTHR24406">
    <property type="entry name" value="TRANSCRIPTIONAL REPRESSOR CTCFL-RELATED"/>
    <property type="match status" value="1"/>
</dbReference>
<feature type="region of interest" description="Disordered" evidence="8">
    <location>
        <begin position="209"/>
        <end position="233"/>
    </location>
</feature>
<dbReference type="SUPFAM" id="SSF57667">
    <property type="entry name" value="beta-beta-alpha zinc fingers"/>
    <property type="match status" value="1"/>
</dbReference>
<name>A0A914WDB4_9BILA</name>
<keyword evidence="3" id="KW-0677">Repeat</keyword>
<evidence type="ECO:0000256" key="2">
    <source>
        <dbReference type="ARBA" id="ARBA00022723"/>
    </source>
</evidence>
<keyword evidence="4 7" id="KW-0863">Zinc-finger</keyword>
<evidence type="ECO:0000259" key="9">
    <source>
        <dbReference type="PROSITE" id="PS50157"/>
    </source>
</evidence>
<dbReference type="InterPro" id="IPR050888">
    <property type="entry name" value="ZnF_C2H2-type_TF"/>
</dbReference>
<dbReference type="GO" id="GO:0005634">
    <property type="term" value="C:nucleus"/>
    <property type="evidence" value="ECO:0007669"/>
    <property type="project" value="UniProtKB-SubCell"/>
</dbReference>
<evidence type="ECO:0000313" key="10">
    <source>
        <dbReference type="Proteomes" id="UP000887566"/>
    </source>
</evidence>
<dbReference type="InterPro" id="IPR013087">
    <property type="entry name" value="Znf_C2H2_type"/>
</dbReference>
<comment type="subcellular location">
    <subcellularLocation>
        <location evidence="1">Nucleus</location>
    </subcellularLocation>
</comment>
<evidence type="ECO:0000256" key="1">
    <source>
        <dbReference type="ARBA" id="ARBA00004123"/>
    </source>
</evidence>
<dbReference type="GO" id="GO:0008270">
    <property type="term" value="F:zinc ion binding"/>
    <property type="evidence" value="ECO:0007669"/>
    <property type="project" value="UniProtKB-KW"/>
</dbReference>
<feature type="region of interest" description="Disordered" evidence="8">
    <location>
        <begin position="1"/>
        <end position="56"/>
    </location>
</feature>
<evidence type="ECO:0000313" key="11">
    <source>
        <dbReference type="WBParaSite" id="PSAMB.scaffold3598size17641.g22047.t1"/>
    </source>
</evidence>
<evidence type="ECO:0000256" key="8">
    <source>
        <dbReference type="SAM" id="MobiDB-lite"/>
    </source>
</evidence>
<feature type="region of interest" description="Disordered" evidence="8">
    <location>
        <begin position="357"/>
        <end position="395"/>
    </location>
</feature>
<dbReference type="InterPro" id="IPR036236">
    <property type="entry name" value="Znf_C2H2_sf"/>
</dbReference>
<dbReference type="Pfam" id="PF00096">
    <property type="entry name" value="zf-C2H2"/>
    <property type="match status" value="1"/>
</dbReference>
<feature type="region of interest" description="Disordered" evidence="8">
    <location>
        <begin position="327"/>
        <end position="346"/>
    </location>
</feature>
<accession>A0A914WDB4</accession>
<reference evidence="11" key="1">
    <citation type="submission" date="2022-11" db="UniProtKB">
        <authorList>
            <consortium name="WormBaseParasite"/>
        </authorList>
    </citation>
    <scope>IDENTIFICATION</scope>
</reference>
<keyword evidence="5" id="KW-0862">Zinc</keyword>
<keyword evidence="6" id="KW-0539">Nucleus</keyword>
<keyword evidence="2" id="KW-0479">Metal-binding</keyword>
<dbReference type="WBParaSite" id="PSAMB.scaffold3598size17641.g22047.t1">
    <property type="protein sequence ID" value="PSAMB.scaffold3598size17641.g22047.t1"/>
    <property type="gene ID" value="PSAMB.scaffold3598size17641.g22047"/>
</dbReference>
<dbReference type="Proteomes" id="UP000887566">
    <property type="component" value="Unplaced"/>
</dbReference>
<evidence type="ECO:0000256" key="6">
    <source>
        <dbReference type="ARBA" id="ARBA00023242"/>
    </source>
</evidence>
<organism evidence="10 11">
    <name type="scientific">Plectus sambesii</name>
    <dbReference type="NCBI Taxonomy" id="2011161"/>
    <lineage>
        <taxon>Eukaryota</taxon>
        <taxon>Metazoa</taxon>
        <taxon>Ecdysozoa</taxon>
        <taxon>Nematoda</taxon>
        <taxon>Chromadorea</taxon>
        <taxon>Plectida</taxon>
        <taxon>Plectina</taxon>
        <taxon>Plectoidea</taxon>
        <taxon>Plectidae</taxon>
        <taxon>Plectus</taxon>
    </lineage>
</organism>
<protein>
    <submittedName>
        <fullName evidence="11">C2H2-type domain-containing protein</fullName>
    </submittedName>
</protein>
<evidence type="ECO:0000256" key="4">
    <source>
        <dbReference type="ARBA" id="ARBA00022771"/>
    </source>
</evidence>
<dbReference type="AlphaFoldDB" id="A0A914WDB4"/>